<name>A0A4S4BRS5_9BACI</name>
<organism evidence="4 5">
    <name type="scientific">Metabacillus sediminilitoris</name>
    <dbReference type="NCBI Taxonomy" id="2567941"/>
    <lineage>
        <taxon>Bacteria</taxon>
        <taxon>Bacillati</taxon>
        <taxon>Bacillota</taxon>
        <taxon>Bacilli</taxon>
        <taxon>Bacillales</taxon>
        <taxon>Bacillaceae</taxon>
        <taxon>Metabacillus</taxon>
    </lineage>
</organism>
<dbReference type="EMBL" id="SSNT01000014">
    <property type="protein sequence ID" value="THF77721.1"/>
    <property type="molecule type" value="Genomic_DNA"/>
</dbReference>
<dbReference type="GO" id="GO:0003677">
    <property type="term" value="F:DNA binding"/>
    <property type="evidence" value="ECO:0007669"/>
    <property type="project" value="UniProtKB-KW"/>
</dbReference>
<keyword evidence="2" id="KW-0238">DNA-binding</keyword>
<dbReference type="SUPFAM" id="SSF48008">
    <property type="entry name" value="GntR ligand-binding domain-like"/>
    <property type="match status" value="1"/>
</dbReference>
<evidence type="ECO:0000256" key="2">
    <source>
        <dbReference type="ARBA" id="ARBA00023125"/>
    </source>
</evidence>
<evidence type="ECO:0000313" key="5">
    <source>
        <dbReference type="Proteomes" id="UP000310334"/>
    </source>
</evidence>
<dbReference type="OrthoDB" id="9782299at2"/>
<dbReference type="Gene3D" id="1.20.120.530">
    <property type="entry name" value="GntR ligand-binding domain-like"/>
    <property type="match status" value="1"/>
</dbReference>
<dbReference type="AlphaFoldDB" id="A0A4S4BRS5"/>
<gene>
    <name evidence="4" type="ORF">E6W99_18380</name>
</gene>
<keyword evidence="1" id="KW-0805">Transcription regulation</keyword>
<keyword evidence="5" id="KW-1185">Reference proteome</keyword>
<evidence type="ECO:0000313" key="4">
    <source>
        <dbReference type="EMBL" id="THF77721.1"/>
    </source>
</evidence>
<comment type="caution">
    <text evidence="4">The sequence shown here is derived from an EMBL/GenBank/DDBJ whole genome shotgun (WGS) entry which is preliminary data.</text>
</comment>
<evidence type="ECO:0000256" key="1">
    <source>
        <dbReference type="ARBA" id="ARBA00023015"/>
    </source>
</evidence>
<accession>A0A4S4BRS5</accession>
<keyword evidence="3" id="KW-0804">Transcription</keyword>
<reference evidence="4 5" key="1">
    <citation type="submission" date="2019-04" db="EMBL/GenBank/DDBJ databases">
        <title>Bacillus sediminilitoris sp. nov., isolated from a tidal flat sediment on the East China Sea.</title>
        <authorList>
            <person name="Wei Y."/>
            <person name="Mao H."/>
            <person name="Fang J."/>
        </authorList>
    </citation>
    <scope>NUCLEOTIDE SEQUENCE [LARGE SCALE GENOMIC DNA]</scope>
    <source>
        <strain evidence="4 5">DSL-17</strain>
    </source>
</reference>
<proteinExistence type="predicted"/>
<sequence>MWSLHGSRLLSKFFILFHSYFVHYYYNIGNDADYLFYREIVKASGSRYLMEFMKNLDELNRGGLAFSLRKNIGLPWRREQVYKEHLQVFNFIQQKSPTFISGGMNAIKAIQF</sequence>
<protein>
    <submittedName>
        <fullName evidence="4">FCD domain-containing protein</fullName>
    </submittedName>
</protein>
<dbReference type="InterPro" id="IPR008920">
    <property type="entry name" value="TF_FadR/GntR_C"/>
</dbReference>
<evidence type="ECO:0000256" key="3">
    <source>
        <dbReference type="ARBA" id="ARBA00023163"/>
    </source>
</evidence>
<dbReference type="Proteomes" id="UP000310334">
    <property type="component" value="Unassembled WGS sequence"/>
</dbReference>